<feature type="transmembrane region" description="Helical" evidence="4">
    <location>
        <begin position="30"/>
        <end position="47"/>
    </location>
</feature>
<protein>
    <submittedName>
        <fullName evidence="6">Methyl-accepting chemotaxis protein</fullName>
    </submittedName>
</protein>
<dbReference type="GO" id="GO:0005886">
    <property type="term" value="C:plasma membrane"/>
    <property type="evidence" value="ECO:0007669"/>
    <property type="project" value="TreeGrafter"/>
</dbReference>
<organism evidence="6 7">
    <name type="scientific">Thermotomaculum hydrothermale</name>
    <dbReference type="NCBI Taxonomy" id="981385"/>
    <lineage>
        <taxon>Bacteria</taxon>
        <taxon>Pseudomonadati</taxon>
        <taxon>Acidobacteriota</taxon>
        <taxon>Holophagae</taxon>
        <taxon>Thermotomaculales</taxon>
        <taxon>Thermotomaculaceae</taxon>
        <taxon>Thermotomaculum</taxon>
    </lineage>
</organism>
<feature type="transmembrane region" description="Helical" evidence="4">
    <location>
        <begin position="168"/>
        <end position="191"/>
    </location>
</feature>
<keyword evidence="3" id="KW-0807">Transducer</keyword>
<name>A0A7R6PEP5_9BACT</name>
<proteinExistence type="inferred from homology"/>
<dbReference type="EMBL" id="AP017470">
    <property type="protein sequence ID" value="BBB32344.1"/>
    <property type="molecule type" value="Genomic_DNA"/>
</dbReference>
<dbReference type="InterPro" id="IPR004089">
    <property type="entry name" value="MCPsignal_dom"/>
</dbReference>
<gene>
    <name evidence="6" type="ORF">TTHT_0778</name>
</gene>
<evidence type="ECO:0000256" key="4">
    <source>
        <dbReference type="SAM" id="Phobius"/>
    </source>
</evidence>
<feature type="transmembrane region" description="Helical" evidence="4">
    <location>
        <begin position="82"/>
        <end position="104"/>
    </location>
</feature>
<comment type="similarity">
    <text evidence="2">Belongs to the methyl-accepting chemotaxis (MCP) protein family.</text>
</comment>
<dbReference type="PANTHER" id="PTHR43531:SF11">
    <property type="entry name" value="METHYL-ACCEPTING CHEMOTAXIS PROTEIN 3"/>
    <property type="match status" value="1"/>
</dbReference>
<dbReference type="GO" id="GO:0006935">
    <property type="term" value="P:chemotaxis"/>
    <property type="evidence" value="ECO:0007669"/>
    <property type="project" value="UniProtKB-KW"/>
</dbReference>
<keyword evidence="4" id="KW-0472">Membrane</keyword>
<accession>A0A7R6PEP5</accession>
<evidence type="ECO:0000313" key="6">
    <source>
        <dbReference type="EMBL" id="BBB32344.1"/>
    </source>
</evidence>
<dbReference type="SUPFAM" id="SSF58104">
    <property type="entry name" value="Methyl-accepting chemotaxis protein (MCP) signaling domain"/>
    <property type="match status" value="2"/>
</dbReference>
<evidence type="ECO:0000313" key="7">
    <source>
        <dbReference type="Proteomes" id="UP000595564"/>
    </source>
</evidence>
<evidence type="ECO:0000256" key="2">
    <source>
        <dbReference type="ARBA" id="ARBA00029447"/>
    </source>
</evidence>
<dbReference type="Gene3D" id="1.10.287.950">
    <property type="entry name" value="Methyl-accepting chemotaxis protein"/>
    <property type="match status" value="1"/>
</dbReference>
<keyword evidence="1" id="KW-0145">Chemotaxis</keyword>
<evidence type="ECO:0000259" key="5">
    <source>
        <dbReference type="PROSITE" id="PS50111"/>
    </source>
</evidence>
<evidence type="ECO:0000256" key="3">
    <source>
        <dbReference type="PROSITE-ProRule" id="PRU00284"/>
    </source>
</evidence>
<keyword evidence="7" id="KW-1185">Reference proteome</keyword>
<evidence type="ECO:0000256" key="1">
    <source>
        <dbReference type="ARBA" id="ARBA00022500"/>
    </source>
</evidence>
<dbReference type="PROSITE" id="PS50111">
    <property type="entry name" value="CHEMOTAXIS_TRANSDUC_2"/>
    <property type="match status" value="1"/>
</dbReference>
<dbReference type="InterPro" id="IPR051310">
    <property type="entry name" value="MCP_chemotaxis"/>
</dbReference>
<dbReference type="Proteomes" id="UP000595564">
    <property type="component" value="Chromosome"/>
</dbReference>
<keyword evidence="4" id="KW-1133">Transmembrane helix</keyword>
<dbReference type="GO" id="GO:0007165">
    <property type="term" value="P:signal transduction"/>
    <property type="evidence" value="ECO:0007669"/>
    <property type="project" value="UniProtKB-KW"/>
</dbReference>
<feature type="transmembrane region" description="Helical" evidence="4">
    <location>
        <begin position="289"/>
        <end position="313"/>
    </location>
</feature>
<feature type="transmembrane region" description="Helical" evidence="4">
    <location>
        <begin position="7"/>
        <end position="24"/>
    </location>
</feature>
<dbReference type="PANTHER" id="PTHR43531">
    <property type="entry name" value="PROTEIN ICFG"/>
    <property type="match status" value="1"/>
</dbReference>
<sequence>MQLSGSFGVFLLYILLQFYTPIFIIKSIAYELIFISVVYLIQNYFILKKISKNKVFLNELDKGKIRDIVEKIKFFYRLPNKFYLNSLLLWIIGGVSFAVVLRLFFMENDFFRIIVVLFSVVGLSPISAFVSKIISKRIVGTYFSGILKEFDDEIQLNFLPEKIIDFKWFLVNLTYVLFYVILFFSIVSLSVTTDILKNNIMDFINGSIDQIEESIEGYYFSNSSPEDLDIYLKTVKFPKGARISFIDRKGKIFGYSFPQKMSSQDVFIKSKVKDLGTLFVYVPIKSFQIFKLILSKGLIFFLIFLLFLGYVVYVQMGKDIKNEFSIIESNVEKLVSKDLQKFKVLYSDDQLVKLNLKIIEAKKSLSLLFTRISFLISHITSDVNNLLSSYDSFSLHSTNQSRNLSATKSQLLFLNEFVTNITSVTSQLSQIAEDFSHVIVKFVAAINEARNETHNLLKITDSITTSITEVNVTHSELEEQTRRILMISDRLNKSIEKVFDFARNLSIENNEAIKKLLTLEKQNIKNKDYLDNTADSLNKFKKYFEEILQKIDLQSEEINKINQIFKIIEDLIDQTNVLALNASLIAVKSGSEDSGFGVIAESIKDLSERLHISMSEMGGIISKGVGNFKVIKEIGMNSKKSLASVENFLDKASKVVEENKNQIKSISKSNDIIFVIIEDAKMMLGELVEDLRNIENFLDSINYDFSEQKKVMDKIFDNAIDLKDVVEVIKVSYEQMSDSTSTFSFTYDKMRNLSVDLNESIVRFKNRLKEILTLLNNIDAGSEGMKEAIINIEFILYSINKAMIALNSIFSTIKLPSSDVENE</sequence>
<dbReference type="AlphaFoldDB" id="A0A7R6PEP5"/>
<keyword evidence="4" id="KW-0812">Transmembrane</keyword>
<dbReference type="GO" id="GO:0004888">
    <property type="term" value="F:transmembrane signaling receptor activity"/>
    <property type="evidence" value="ECO:0007669"/>
    <property type="project" value="TreeGrafter"/>
</dbReference>
<feature type="domain" description="Methyl-accepting transducer" evidence="5">
    <location>
        <begin position="459"/>
        <end position="695"/>
    </location>
</feature>
<dbReference type="KEGG" id="thyd:TTHT_0778"/>
<dbReference type="Pfam" id="PF00015">
    <property type="entry name" value="MCPsignal"/>
    <property type="match status" value="1"/>
</dbReference>
<reference evidence="6 7" key="1">
    <citation type="journal article" date="2012" name="Extremophiles">
        <title>Thermotomaculum hydrothermale gen. nov., sp. nov., a novel heterotrophic thermophile within the phylum Acidobacteria from a deep-sea hydrothermal vent chimney in the Southern Okinawa Trough.</title>
        <authorList>
            <person name="Izumi H."/>
            <person name="Nunoura T."/>
            <person name="Miyazaki M."/>
            <person name="Mino S."/>
            <person name="Toki T."/>
            <person name="Takai K."/>
            <person name="Sako Y."/>
            <person name="Sawabe T."/>
            <person name="Nakagawa S."/>
        </authorList>
    </citation>
    <scope>NUCLEOTIDE SEQUENCE [LARGE SCALE GENOMIC DNA]</scope>
    <source>
        <strain evidence="6 7">AC55</strain>
    </source>
</reference>